<organism evidence="7 8">
    <name type="scientific">Marasmiellus scandens</name>
    <dbReference type="NCBI Taxonomy" id="2682957"/>
    <lineage>
        <taxon>Eukaryota</taxon>
        <taxon>Fungi</taxon>
        <taxon>Dikarya</taxon>
        <taxon>Basidiomycota</taxon>
        <taxon>Agaricomycotina</taxon>
        <taxon>Agaricomycetes</taxon>
        <taxon>Agaricomycetidae</taxon>
        <taxon>Agaricales</taxon>
        <taxon>Marasmiineae</taxon>
        <taxon>Omphalotaceae</taxon>
        <taxon>Marasmiellus</taxon>
    </lineage>
</organism>
<dbReference type="EMBL" id="JBANRG010000030">
    <property type="protein sequence ID" value="KAK7451729.1"/>
    <property type="molecule type" value="Genomic_DNA"/>
</dbReference>
<evidence type="ECO:0000256" key="4">
    <source>
        <dbReference type="ARBA" id="ARBA00023136"/>
    </source>
</evidence>
<keyword evidence="3 6" id="KW-1133">Transmembrane helix</keyword>
<keyword evidence="4 6" id="KW-0472">Membrane</keyword>
<protein>
    <submittedName>
        <fullName evidence="7">Uncharacterized protein</fullName>
    </submittedName>
</protein>
<dbReference type="Proteomes" id="UP001498398">
    <property type="component" value="Unassembled WGS sequence"/>
</dbReference>
<proteinExistence type="predicted"/>
<dbReference type="SUPFAM" id="SSF103473">
    <property type="entry name" value="MFS general substrate transporter"/>
    <property type="match status" value="1"/>
</dbReference>
<name>A0ABR1J8M1_9AGAR</name>
<feature type="compositionally biased region" description="Basic and acidic residues" evidence="5">
    <location>
        <begin position="232"/>
        <end position="244"/>
    </location>
</feature>
<dbReference type="PANTHER" id="PTHR23508">
    <property type="entry name" value="CARBOXYLIC ACID TRANSPORTER PROTEIN HOMOLOG"/>
    <property type="match status" value="1"/>
</dbReference>
<dbReference type="PANTHER" id="PTHR23508:SF10">
    <property type="entry name" value="CARBOXYLIC ACID TRANSPORTER PROTEIN HOMOLOG"/>
    <property type="match status" value="1"/>
</dbReference>
<keyword evidence="2 6" id="KW-0812">Transmembrane</keyword>
<feature type="region of interest" description="Disordered" evidence="5">
    <location>
        <begin position="198"/>
        <end position="244"/>
    </location>
</feature>
<evidence type="ECO:0000256" key="1">
    <source>
        <dbReference type="ARBA" id="ARBA00004141"/>
    </source>
</evidence>
<keyword evidence="8" id="KW-1185">Reference proteome</keyword>
<feature type="transmembrane region" description="Helical" evidence="6">
    <location>
        <begin position="69"/>
        <end position="87"/>
    </location>
</feature>
<sequence>MAFNSIRNSRAAGILQYQESRRETQVELSQSTQQHDPDIKEDMRFEEESVGCYRRWCHRRLGFSIHRPPSHIICILVVAAFIPLWILPSDFPGLAAGAFCIQFDVQGAWGVIPIQLAEMSPPAFRATFPGVAYQLGNMVSSASAQIEATGGENLRTTRVKADGTVEDIPDYATVQGILIGVVAAYLLIKHKAAFEEGGGEDDAYIGDEAAGPSRMRAKGDEESGGGSGSASVDEKRKDHLAEKA</sequence>
<evidence type="ECO:0000313" key="7">
    <source>
        <dbReference type="EMBL" id="KAK7451729.1"/>
    </source>
</evidence>
<comment type="subcellular location">
    <subcellularLocation>
        <location evidence="1">Membrane</location>
        <topology evidence="1">Multi-pass membrane protein</topology>
    </subcellularLocation>
</comment>
<feature type="transmembrane region" description="Helical" evidence="6">
    <location>
        <begin position="171"/>
        <end position="188"/>
    </location>
</feature>
<evidence type="ECO:0000256" key="2">
    <source>
        <dbReference type="ARBA" id="ARBA00022692"/>
    </source>
</evidence>
<comment type="caution">
    <text evidence="7">The sequence shown here is derived from an EMBL/GenBank/DDBJ whole genome shotgun (WGS) entry which is preliminary data.</text>
</comment>
<evidence type="ECO:0000313" key="8">
    <source>
        <dbReference type="Proteomes" id="UP001498398"/>
    </source>
</evidence>
<dbReference type="InterPro" id="IPR036259">
    <property type="entry name" value="MFS_trans_sf"/>
</dbReference>
<evidence type="ECO:0000256" key="6">
    <source>
        <dbReference type="SAM" id="Phobius"/>
    </source>
</evidence>
<evidence type="ECO:0000256" key="3">
    <source>
        <dbReference type="ARBA" id="ARBA00022989"/>
    </source>
</evidence>
<reference evidence="7 8" key="1">
    <citation type="submission" date="2024-01" db="EMBL/GenBank/DDBJ databases">
        <title>A draft genome for the cacao thread blight pathogen Marasmiellus scandens.</title>
        <authorList>
            <person name="Baruah I.K."/>
            <person name="Leung J."/>
            <person name="Bukari Y."/>
            <person name="Amoako-Attah I."/>
            <person name="Meinhardt L.W."/>
            <person name="Bailey B.A."/>
            <person name="Cohen S.P."/>
        </authorList>
    </citation>
    <scope>NUCLEOTIDE SEQUENCE [LARGE SCALE GENOMIC DNA]</scope>
    <source>
        <strain evidence="7 8">GH-19</strain>
    </source>
</reference>
<accession>A0ABR1J8M1</accession>
<evidence type="ECO:0000256" key="5">
    <source>
        <dbReference type="SAM" id="MobiDB-lite"/>
    </source>
</evidence>
<gene>
    <name evidence="7" type="ORF">VKT23_012408</name>
</gene>